<dbReference type="EMBL" id="NEVS01000002">
    <property type="protein sequence ID" value="OZI64401.1"/>
    <property type="molecule type" value="Genomic_DNA"/>
</dbReference>
<dbReference type="Pfam" id="PF03401">
    <property type="entry name" value="TctC"/>
    <property type="match status" value="1"/>
</dbReference>
<dbReference type="SUPFAM" id="SSF53850">
    <property type="entry name" value="Periplasmic binding protein-like II"/>
    <property type="match status" value="1"/>
</dbReference>
<evidence type="ECO:0000313" key="2">
    <source>
        <dbReference type="EMBL" id="OZI64401.1"/>
    </source>
</evidence>
<organism evidence="2 3">
    <name type="scientific">Bordetella genomosp. 11</name>
    <dbReference type="NCBI Taxonomy" id="1416808"/>
    <lineage>
        <taxon>Bacteria</taxon>
        <taxon>Pseudomonadati</taxon>
        <taxon>Pseudomonadota</taxon>
        <taxon>Betaproteobacteria</taxon>
        <taxon>Burkholderiales</taxon>
        <taxon>Alcaligenaceae</taxon>
        <taxon>Bordetella</taxon>
    </lineage>
</organism>
<keyword evidence="3" id="KW-1185">Reference proteome</keyword>
<accession>A0A261URZ1</accession>
<gene>
    <name evidence="2" type="ORF">CAL28_06900</name>
</gene>
<dbReference type="OrthoDB" id="8632238at2"/>
<dbReference type="Gene3D" id="3.40.190.10">
    <property type="entry name" value="Periplasmic binding protein-like II"/>
    <property type="match status" value="1"/>
</dbReference>
<comment type="similarity">
    <text evidence="1">Belongs to the UPF0065 (bug) family.</text>
</comment>
<dbReference type="Proteomes" id="UP000215767">
    <property type="component" value="Unassembled WGS sequence"/>
</dbReference>
<dbReference type="PIRSF" id="PIRSF017082">
    <property type="entry name" value="YflP"/>
    <property type="match status" value="1"/>
</dbReference>
<sequence>MEPLPPRRHLPGRIRLYAGYQHSIAAYGTAWTETRMNFCKRELAVLALLGSIIPSAVTAQGMEVSYPQRQLTLVIGFPPGGGADALARLFARHMAAELGQNVIVDYRPGAAGNIGAKSVARTQADGYTIYLGGRPNTIHKAIYPQLDYDFSRDLMPVGLVATMPYVVVVGKDTPIASVQDIVAIAKAYPSTPTCASAGVGTSDHLLCVMFQQETGTEIAHVPYRGSAQAFADVMGGRVDMHFAPLPAALPQIVAGNLRAIAVMSATRVVGLPHTPTIAEAGFPGLALDAWYGLMAPTGTPQAAVRRLNQSINAVLAKPELQEALDQLAYVPPSPDTPEAFGALIAEETDRWMKVLRQRKIVTDPADGAAVPPSPVP</sequence>
<reference evidence="3" key="1">
    <citation type="submission" date="2017-05" db="EMBL/GenBank/DDBJ databases">
        <title>Complete and WGS of Bordetella genogroups.</title>
        <authorList>
            <person name="Spilker T."/>
            <person name="Lipuma J."/>
        </authorList>
    </citation>
    <scope>NUCLEOTIDE SEQUENCE [LARGE SCALE GENOMIC DNA]</scope>
    <source>
        <strain evidence="3">AU8856</strain>
    </source>
</reference>
<dbReference type="Gene3D" id="3.40.190.150">
    <property type="entry name" value="Bordetella uptake gene, domain 1"/>
    <property type="match status" value="1"/>
</dbReference>
<protein>
    <recommendedName>
        <fullName evidence="4">Tripartite tricarboxylate transporter substrate binding protein</fullName>
    </recommendedName>
</protein>
<dbReference type="RefSeq" id="WP_094840708.1">
    <property type="nucleotide sequence ID" value="NZ_NEVS01000002.1"/>
</dbReference>
<dbReference type="AlphaFoldDB" id="A0A261URZ1"/>
<dbReference type="PANTHER" id="PTHR42928">
    <property type="entry name" value="TRICARBOXYLATE-BINDING PROTEIN"/>
    <property type="match status" value="1"/>
</dbReference>
<comment type="caution">
    <text evidence="2">The sequence shown here is derived from an EMBL/GenBank/DDBJ whole genome shotgun (WGS) entry which is preliminary data.</text>
</comment>
<name>A0A261URZ1_9BORD</name>
<proteinExistence type="inferred from homology"/>
<dbReference type="InterPro" id="IPR005064">
    <property type="entry name" value="BUG"/>
</dbReference>
<evidence type="ECO:0000313" key="3">
    <source>
        <dbReference type="Proteomes" id="UP000215767"/>
    </source>
</evidence>
<evidence type="ECO:0008006" key="4">
    <source>
        <dbReference type="Google" id="ProtNLM"/>
    </source>
</evidence>
<dbReference type="PANTHER" id="PTHR42928:SF5">
    <property type="entry name" value="BLR1237 PROTEIN"/>
    <property type="match status" value="1"/>
</dbReference>
<dbReference type="InterPro" id="IPR042100">
    <property type="entry name" value="Bug_dom1"/>
</dbReference>
<dbReference type="CDD" id="cd13578">
    <property type="entry name" value="PBP2_Bug27"/>
    <property type="match status" value="1"/>
</dbReference>
<evidence type="ECO:0000256" key="1">
    <source>
        <dbReference type="ARBA" id="ARBA00006987"/>
    </source>
</evidence>